<proteinExistence type="predicted"/>
<sequence length="205" mass="22050">MMVRGRIDRGELLSVLKGKGSKTDKLRFAIMFLNSTETIPQIEIKMVESSLREAEIKSLNVSLASANAASRSNIVDWAEKLYGQSISAVTTGVKNLLSGDHQLAMATTIEALMEGKSNNPETESYLVLDPHTPKSSSGQMKGPFKEAIELAWRQQQPTSSAKHIIYGTTEILTGAEFIDQLAVLGQKMGLGRSSTTPSASAPAPA</sequence>
<dbReference type="InterPro" id="IPR036045">
    <property type="entry name" value="Sec1-like_sf"/>
</dbReference>
<dbReference type="EMBL" id="NBSK02000004">
    <property type="protein sequence ID" value="KAJ0210934.1"/>
    <property type="molecule type" value="Genomic_DNA"/>
</dbReference>
<evidence type="ECO:0000313" key="2">
    <source>
        <dbReference type="Proteomes" id="UP000235145"/>
    </source>
</evidence>
<accession>A0A9R1XI73</accession>
<dbReference type="Gene3D" id="3.40.50.1910">
    <property type="match status" value="1"/>
</dbReference>
<name>A0A9R1XI73_LACSA</name>
<dbReference type="SUPFAM" id="SSF56815">
    <property type="entry name" value="Sec1/munc18-like (SM) proteins"/>
    <property type="match status" value="1"/>
</dbReference>
<organism evidence="1 2">
    <name type="scientific">Lactuca sativa</name>
    <name type="common">Garden lettuce</name>
    <dbReference type="NCBI Taxonomy" id="4236"/>
    <lineage>
        <taxon>Eukaryota</taxon>
        <taxon>Viridiplantae</taxon>
        <taxon>Streptophyta</taxon>
        <taxon>Embryophyta</taxon>
        <taxon>Tracheophyta</taxon>
        <taxon>Spermatophyta</taxon>
        <taxon>Magnoliopsida</taxon>
        <taxon>eudicotyledons</taxon>
        <taxon>Gunneridae</taxon>
        <taxon>Pentapetalae</taxon>
        <taxon>asterids</taxon>
        <taxon>campanulids</taxon>
        <taxon>Asterales</taxon>
        <taxon>Asteraceae</taxon>
        <taxon>Cichorioideae</taxon>
        <taxon>Cichorieae</taxon>
        <taxon>Lactucinae</taxon>
        <taxon>Lactuca</taxon>
    </lineage>
</organism>
<reference evidence="1 2" key="1">
    <citation type="journal article" date="2017" name="Nat. Commun.">
        <title>Genome assembly with in vitro proximity ligation data and whole-genome triplication in lettuce.</title>
        <authorList>
            <person name="Reyes-Chin-Wo S."/>
            <person name="Wang Z."/>
            <person name="Yang X."/>
            <person name="Kozik A."/>
            <person name="Arikit S."/>
            <person name="Song C."/>
            <person name="Xia L."/>
            <person name="Froenicke L."/>
            <person name="Lavelle D.O."/>
            <person name="Truco M.J."/>
            <person name="Xia R."/>
            <person name="Zhu S."/>
            <person name="Xu C."/>
            <person name="Xu H."/>
            <person name="Xu X."/>
            <person name="Cox K."/>
            <person name="Korf I."/>
            <person name="Meyers B.C."/>
            <person name="Michelmore R.W."/>
        </authorList>
    </citation>
    <scope>NUCLEOTIDE SEQUENCE [LARGE SCALE GENOMIC DNA]</scope>
    <source>
        <strain evidence="2">cv. Salinas</strain>
        <tissue evidence="1">Seedlings</tissue>
    </source>
</reference>
<keyword evidence="2" id="KW-1185">Reference proteome</keyword>
<evidence type="ECO:0000313" key="1">
    <source>
        <dbReference type="EMBL" id="KAJ0210934.1"/>
    </source>
</evidence>
<gene>
    <name evidence="1" type="ORF">LSAT_V11C400203040</name>
</gene>
<dbReference type="InterPro" id="IPR027482">
    <property type="entry name" value="Sec1-like_dom2"/>
</dbReference>
<dbReference type="Proteomes" id="UP000235145">
    <property type="component" value="Unassembled WGS sequence"/>
</dbReference>
<dbReference type="AlphaFoldDB" id="A0A9R1XI73"/>
<protein>
    <submittedName>
        <fullName evidence="1">Uncharacterized protein</fullName>
    </submittedName>
</protein>
<comment type="caution">
    <text evidence="1">The sequence shown here is derived from an EMBL/GenBank/DDBJ whole genome shotgun (WGS) entry which is preliminary data.</text>
</comment>